<evidence type="ECO:0000256" key="1">
    <source>
        <dbReference type="SAM" id="MobiDB-lite"/>
    </source>
</evidence>
<feature type="region of interest" description="Disordered" evidence="1">
    <location>
        <begin position="50"/>
        <end position="75"/>
    </location>
</feature>
<proteinExistence type="predicted"/>
<gene>
    <name evidence="2" type="ORF">NQ318_004965</name>
</gene>
<dbReference type="Proteomes" id="UP001162162">
    <property type="component" value="Unassembled WGS sequence"/>
</dbReference>
<evidence type="ECO:0000313" key="2">
    <source>
        <dbReference type="EMBL" id="KAJ8940255.1"/>
    </source>
</evidence>
<accession>A0AAV8XP64</accession>
<reference evidence="2" key="1">
    <citation type="journal article" date="2023" name="Insect Mol. Biol.">
        <title>Genome sequencing provides insights into the evolution of gene families encoding plant cell wall-degrading enzymes in longhorned beetles.</title>
        <authorList>
            <person name="Shin N.R."/>
            <person name="Okamura Y."/>
            <person name="Kirsch R."/>
            <person name="Pauchet Y."/>
        </authorList>
    </citation>
    <scope>NUCLEOTIDE SEQUENCE</scope>
    <source>
        <strain evidence="2">AMC_N1</strain>
    </source>
</reference>
<dbReference type="EMBL" id="JAPWTK010000445">
    <property type="protein sequence ID" value="KAJ8940255.1"/>
    <property type="molecule type" value="Genomic_DNA"/>
</dbReference>
<feature type="compositionally biased region" description="Polar residues" evidence="1">
    <location>
        <begin position="50"/>
        <end position="70"/>
    </location>
</feature>
<name>A0AAV8XP64_9CUCU</name>
<dbReference type="AlphaFoldDB" id="A0AAV8XP64"/>
<evidence type="ECO:0000313" key="3">
    <source>
        <dbReference type="Proteomes" id="UP001162162"/>
    </source>
</evidence>
<keyword evidence="3" id="KW-1185">Reference proteome</keyword>
<organism evidence="2 3">
    <name type="scientific">Aromia moschata</name>
    <dbReference type="NCBI Taxonomy" id="1265417"/>
    <lineage>
        <taxon>Eukaryota</taxon>
        <taxon>Metazoa</taxon>
        <taxon>Ecdysozoa</taxon>
        <taxon>Arthropoda</taxon>
        <taxon>Hexapoda</taxon>
        <taxon>Insecta</taxon>
        <taxon>Pterygota</taxon>
        <taxon>Neoptera</taxon>
        <taxon>Endopterygota</taxon>
        <taxon>Coleoptera</taxon>
        <taxon>Polyphaga</taxon>
        <taxon>Cucujiformia</taxon>
        <taxon>Chrysomeloidea</taxon>
        <taxon>Cerambycidae</taxon>
        <taxon>Cerambycinae</taxon>
        <taxon>Callichromatini</taxon>
        <taxon>Aromia</taxon>
    </lineage>
</organism>
<comment type="caution">
    <text evidence="2">The sequence shown here is derived from an EMBL/GenBank/DDBJ whole genome shotgun (WGS) entry which is preliminary data.</text>
</comment>
<sequence>MVKSTERERIEILCMIGFGDRMRTQKEVVELFNETHPDWHPISQSMSKYRNFGQVSDNHVSDNPKSGQPSKSEEDQLNVLLAIQENHHSTLNQLASDFNMAASSVHKIMKKAKYHPYKYLVWMKRHLPEKEFSTTKLSDLD</sequence>
<protein>
    <submittedName>
        <fullName evidence="2">Uncharacterized protein</fullName>
    </submittedName>
</protein>